<feature type="transmembrane region" description="Helical" evidence="5">
    <location>
        <begin position="551"/>
        <end position="582"/>
    </location>
</feature>
<comment type="caution">
    <text evidence="7">The sequence shown here is derived from an EMBL/GenBank/DDBJ whole genome shotgun (WGS) entry which is preliminary data.</text>
</comment>
<dbReference type="Gene3D" id="3.30.750.24">
    <property type="entry name" value="STAS domain"/>
    <property type="match status" value="1"/>
</dbReference>
<dbReference type="GO" id="GO:0055085">
    <property type="term" value="P:transmembrane transport"/>
    <property type="evidence" value="ECO:0007669"/>
    <property type="project" value="InterPro"/>
</dbReference>
<evidence type="ECO:0000256" key="4">
    <source>
        <dbReference type="ARBA" id="ARBA00023136"/>
    </source>
</evidence>
<dbReference type="Pfam" id="PF00916">
    <property type="entry name" value="Sulfate_transp"/>
    <property type="match status" value="1"/>
</dbReference>
<evidence type="ECO:0000256" key="1">
    <source>
        <dbReference type="ARBA" id="ARBA00004141"/>
    </source>
</evidence>
<reference evidence="7" key="1">
    <citation type="submission" date="2019-11" db="EMBL/GenBank/DDBJ databases">
        <title>The nuclear and mitochondrial genomes of Frieseomelitta varia - a highly eusocial stingless bee (Meliponini) with a permanently sterile worker caste.</title>
        <authorList>
            <person name="Freitas F.C.P."/>
            <person name="Lourenco A.P."/>
            <person name="Nunes F.M.F."/>
            <person name="Paschoal A.R."/>
            <person name="Abreu F.C.P."/>
            <person name="Barbin F.O."/>
            <person name="Bataglia L."/>
            <person name="Cardoso-Junior C.A.M."/>
            <person name="Cervoni M.S."/>
            <person name="Silva S.R."/>
            <person name="Dalarmi F."/>
            <person name="Del Lama M.A."/>
            <person name="Depintor T.S."/>
            <person name="Ferreira K.M."/>
            <person name="Goria P.S."/>
            <person name="Jaskot M.C."/>
            <person name="Lago D.C."/>
            <person name="Luna-Lucena D."/>
            <person name="Moda L.M."/>
            <person name="Nascimento L."/>
            <person name="Pedrino M."/>
            <person name="Rabico F.O."/>
            <person name="Sanches F.C."/>
            <person name="Santos D.E."/>
            <person name="Santos C.G."/>
            <person name="Vieira J."/>
            <person name="Lopes T.F."/>
            <person name="Barchuk A.R."/>
            <person name="Hartfelder K."/>
            <person name="Simoes Z.L.P."/>
            <person name="Bitondi M.M.G."/>
            <person name="Pinheiro D.G."/>
        </authorList>
    </citation>
    <scope>NUCLEOTIDE SEQUENCE</scope>
    <source>
        <strain evidence="7">USP_RPSP 00005682</strain>
        <tissue evidence="7">Whole individual</tissue>
    </source>
</reference>
<evidence type="ECO:0000256" key="5">
    <source>
        <dbReference type="SAM" id="Phobius"/>
    </source>
</evidence>
<evidence type="ECO:0000259" key="6">
    <source>
        <dbReference type="PROSITE" id="PS50801"/>
    </source>
</evidence>
<evidence type="ECO:0000256" key="2">
    <source>
        <dbReference type="ARBA" id="ARBA00022692"/>
    </source>
</evidence>
<dbReference type="CDD" id="cd07042">
    <property type="entry name" value="STAS_SulP_like_sulfate_transporter"/>
    <property type="match status" value="1"/>
</dbReference>
<feature type="transmembrane region" description="Helical" evidence="5">
    <location>
        <begin position="228"/>
        <end position="251"/>
    </location>
</feature>
<dbReference type="PROSITE" id="PS50801">
    <property type="entry name" value="STAS"/>
    <property type="match status" value="1"/>
</dbReference>
<gene>
    <name evidence="7" type="ORF">E2986_00765</name>
</gene>
<dbReference type="InterPro" id="IPR002645">
    <property type="entry name" value="STAS_dom"/>
</dbReference>
<dbReference type="FunFam" id="3.30.750.24:FF:000028">
    <property type="entry name" value="Sulfate transporter, putative"/>
    <property type="match status" value="1"/>
</dbReference>
<keyword evidence="2 5" id="KW-0812">Transmembrane</keyword>
<feature type="transmembrane region" description="Helical" evidence="5">
    <location>
        <begin position="149"/>
        <end position="169"/>
    </location>
</feature>
<organism evidence="7 8">
    <name type="scientific">Frieseomelitta varia</name>
    <dbReference type="NCBI Taxonomy" id="561572"/>
    <lineage>
        <taxon>Eukaryota</taxon>
        <taxon>Metazoa</taxon>
        <taxon>Ecdysozoa</taxon>
        <taxon>Arthropoda</taxon>
        <taxon>Hexapoda</taxon>
        <taxon>Insecta</taxon>
        <taxon>Pterygota</taxon>
        <taxon>Neoptera</taxon>
        <taxon>Endopterygota</taxon>
        <taxon>Hymenoptera</taxon>
        <taxon>Apocrita</taxon>
        <taxon>Aculeata</taxon>
        <taxon>Apoidea</taxon>
        <taxon>Anthophila</taxon>
        <taxon>Apidae</taxon>
        <taxon>Frieseomelitta</taxon>
    </lineage>
</organism>
<evidence type="ECO:0000313" key="8">
    <source>
        <dbReference type="Proteomes" id="UP000655588"/>
    </source>
</evidence>
<name>A0A833WBL3_9HYME</name>
<feature type="transmembrane region" description="Helical" evidence="5">
    <location>
        <begin position="307"/>
        <end position="326"/>
    </location>
</feature>
<sequence>MYVKYWIFRMNKSNDVVDANQNDRPPVYVNHGLIGSSDSLNLGYSNSSQILDNSYESHQEIQVVEESDYELQQKDSFLHSALYQLRRRCRSACTKKTIYKRVPILNWLPRYNSQDALGDLVAGVTVGLTVIPQSLAYANVAGLPPQVNFAISIAINIIIGYLQVLLRIYKMRFFAMYKETYGLYGSFLGCFIYVIFGSCKDTPMGPSAIISLLTYQTVSHVDAPLKHAIFLCFLAGVIELIMGIFGLGFLIDFVSGPVSSGFTSAVALIIITSQIKDILGISVKGSQFVEIWKNLASHIHETSPWDAALGVTCIALLLLLRLLASYNIGPKEAESQSTKYRVLNKFIWLFGTSRNAFLVILSGLLGYSFREKPPFKLVGYIPEGMPNVQLPPFSYIKDDNTTVTFIDMISNLGSGILNINIVLLYATKRKGFTFISATGKSVDATQELIAIGISNIGNSFVQAFPGTGSLSRSAVNNASGVRTPMGGIYTDFTQLPFVLGTLVILALLFLTPYFSYIPRSTLAAIIIAAVIFMVEVKVVKPMWRTKKSDLIPGLGTFIACLLLQLEIGILCGIGLNILFILYHAARPKISVEKLTSRHGIRYLMLTPDRCLIFPSVDYVRNLVTKYSQRTGNPVVIDCSHIYGADFTAATVIETLIKDFALRGQPLFFYNLKPSVYAVFEAVASTDFVVYYTQEALDDLLKDRGYIKQIK</sequence>
<dbReference type="GO" id="GO:0016020">
    <property type="term" value="C:membrane"/>
    <property type="evidence" value="ECO:0007669"/>
    <property type="project" value="UniProtKB-SubCell"/>
</dbReference>
<dbReference type="PANTHER" id="PTHR11814">
    <property type="entry name" value="SULFATE TRANSPORTER"/>
    <property type="match status" value="1"/>
</dbReference>
<dbReference type="InterPro" id="IPR036513">
    <property type="entry name" value="STAS_dom_sf"/>
</dbReference>
<keyword evidence="3 5" id="KW-1133">Transmembrane helix</keyword>
<feature type="transmembrane region" description="Helical" evidence="5">
    <location>
        <begin position="520"/>
        <end position="539"/>
    </location>
</feature>
<evidence type="ECO:0000256" key="3">
    <source>
        <dbReference type="ARBA" id="ARBA00022989"/>
    </source>
</evidence>
<dbReference type="InterPro" id="IPR011547">
    <property type="entry name" value="SLC26A/SulP_dom"/>
</dbReference>
<keyword evidence="4 5" id="KW-0472">Membrane</keyword>
<feature type="transmembrane region" description="Helical" evidence="5">
    <location>
        <begin position="181"/>
        <end position="198"/>
    </location>
</feature>
<keyword evidence="8" id="KW-1185">Reference proteome</keyword>
<comment type="subcellular location">
    <subcellularLocation>
        <location evidence="1">Membrane</location>
        <topology evidence="1">Multi-pass membrane protein</topology>
    </subcellularLocation>
</comment>
<dbReference type="SUPFAM" id="SSF52091">
    <property type="entry name" value="SpoIIaa-like"/>
    <property type="match status" value="1"/>
</dbReference>
<proteinExistence type="predicted"/>
<feature type="domain" description="STAS" evidence="6">
    <location>
        <begin position="611"/>
        <end position="680"/>
    </location>
</feature>
<accession>A0A833WBL3</accession>
<feature type="transmembrane region" description="Helical" evidence="5">
    <location>
        <begin position="408"/>
        <end position="426"/>
    </location>
</feature>
<feature type="transmembrane region" description="Helical" evidence="5">
    <location>
        <begin position="346"/>
        <end position="369"/>
    </location>
</feature>
<dbReference type="Pfam" id="PF01740">
    <property type="entry name" value="STAS"/>
    <property type="match status" value="1"/>
</dbReference>
<dbReference type="Proteomes" id="UP000655588">
    <property type="component" value="Unassembled WGS sequence"/>
</dbReference>
<protein>
    <recommendedName>
        <fullName evidence="6">STAS domain-containing protein</fullName>
    </recommendedName>
</protein>
<dbReference type="AlphaFoldDB" id="A0A833WBL3"/>
<dbReference type="InterPro" id="IPR001902">
    <property type="entry name" value="SLC26A/SulP_fam"/>
</dbReference>
<feature type="transmembrane region" description="Helical" evidence="5">
    <location>
        <begin position="495"/>
        <end position="514"/>
    </location>
</feature>
<dbReference type="EMBL" id="WNWW01000280">
    <property type="protein sequence ID" value="KAF3427018.1"/>
    <property type="molecule type" value="Genomic_DNA"/>
</dbReference>
<evidence type="ECO:0000313" key="7">
    <source>
        <dbReference type="EMBL" id="KAF3427018.1"/>
    </source>
</evidence>
<feature type="transmembrane region" description="Helical" evidence="5">
    <location>
        <begin position="116"/>
        <end position="137"/>
    </location>
</feature>